<keyword evidence="1" id="KW-1133">Transmembrane helix</keyword>
<dbReference type="InterPro" id="IPR018911">
    <property type="entry name" value="Gmad2_Ig-like_dom"/>
</dbReference>
<organism evidence="3 4">
    <name type="scientific">Candidatus Doudnabacteria bacterium RIFCSPHIGHO2_02_FULL_46_11</name>
    <dbReference type="NCBI Taxonomy" id="1817832"/>
    <lineage>
        <taxon>Bacteria</taxon>
        <taxon>Candidatus Doudnaibacteriota</taxon>
    </lineage>
</organism>
<evidence type="ECO:0000256" key="1">
    <source>
        <dbReference type="SAM" id="Phobius"/>
    </source>
</evidence>
<keyword evidence="1" id="KW-0472">Membrane</keyword>
<dbReference type="Proteomes" id="UP000176786">
    <property type="component" value="Unassembled WGS sequence"/>
</dbReference>
<evidence type="ECO:0000259" key="2">
    <source>
        <dbReference type="Pfam" id="PF10648"/>
    </source>
</evidence>
<dbReference type="AlphaFoldDB" id="A0A1F5P9K0"/>
<keyword evidence="1" id="KW-0812">Transmembrane</keyword>
<feature type="domain" description="Bacterial spore germination immunoglobulin-like" evidence="2">
    <location>
        <begin position="47"/>
        <end position="131"/>
    </location>
</feature>
<dbReference type="Pfam" id="PF10648">
    <property type="entry name" value="Gmad2"/>
    <property type="match status" value="1"/>
</dbReference>
<proteinExistence type="predicted"/>
<evidence type="ECO:0000313" key="4">
    <source>
        <dbReference type="Proteomes" id="UP000176786"/>
    </source>
</evidence>
<comment type="caution">
    <text evidence="3">The sequence shown here is derived from an EMBL/GenBank/DDBJ whole genome shotgun (WGS) entry which is preliminary data.</text>
</comment>
<dbReference type="STRING" id="1817832.A3J48_01545"/>
<name>A0A1F5P9K0_9BACT</name>
<protein>
    <recommendedName>
        <fullName evidence="2">Bacterial spore germination immunoglobulin-like domain-containing protein</fullName>
    </recommendedName>
</protein>
<gene>
    <name evidence="3" type="ORF">A3J48_01545</name>
</gene>
<sequence length="149" mass="16667">MSRTTEIIIGAGLVLLVAIVAIYSFWQSAYAPDWQEIAEPAVYKDLIMVTSPLPRERVESPLIISGLARGNWYFEATFPIRLTDKDGLELAVGYAEAKSNWMTSEYVPFEAELKFTKPGNTDEGILILEKSNASGLPEHDDEVKIIVRF</sequence>
<evidence type="ECO:0000313" key="3">
    <source>
        <dbReference type="EMBL" id="OGE86607.1"/>
    </source>
</evidence>
<reference evidence="3 4" key="1">
    <citation type="journal article" date="2016" name="Nat. Commun.">
        <title>Thousands of microbial genomes shed light on interconnected biogeochemical processes in an aquifer system.</title>
        <authorList>
            <person name="Anantharaman K."/>
            <person name="Brown C.T."/>
            <person name="Hug L.A."/>
            <person name="Sharon I."/>
            <person name="Castelle C.J."/>
            <person name="Probst A.J."/>
            <person name="Thomas B.C."/>
            <person name="Singh A."/>
            <person name="Wilkins M.J."/>
            <person name="Karaoz U."/>
            <person name="Brodie E.L."/>
            <person name="Williams K.H."/>
            <person name="Hubbard S.S."/>
            <person name="Banfield J.F."/>
        </authorList>
    </citation>
    <scope>NUCLEOTIDE SEQUENCE [LARGE SCALE GENOMIC DNA]</scope>
</reference>
<accession>A0A1F5P9K0</accession>
<dbReference type="EMBL" id="MFES01000001">
    <property type="protein sequence ID" value="OGE86607.1"/>
    <property type="molecule type" value="Genomic_DNA"/>
</dbReference>
<feature type="transmembrane region" description="Helical" evidence="1">
    <location>
        <begin position="7"/>
        <end position="26"/>
    </location>
</feature>